<organism evidence="1 2">
    <name type="scientific">Bifidobacterium longum subsp. infantis</name>
    <dbReference type="NCBI Taxonomy" id="1682"/>
    <lineage>
        <taxon>Bacteria</taxon>
        <taxon>Bacillati</taxon>
        <taxon>Actinomycetota</taxon>
        <taxon>Actinomycetes</taxon>
        <taxon>Bifidobacteriales</taxon>
        <taxon>Bifidobacteriaceae</taxon>
        <taxon>Bifidobacterium</taxon>
    </lineage>
</organism>
<name>A0A564W1C2_BIFLI</name>
<evidence type="ECO:0000313" key="1">
    <source>
        <dbReference type="EMBL" id="VUX37843.1"/>
    </source>
</evidence>
<protein>
    <submittedName>
        <fullName evidence="1">Uncharacterized protein</fullName>
    </submittedName>
</protein>
<dbReference type="EMBL" id="CABHNT010000050">
    <property type="protein sequence ID" value="VUX37843.1"/>
    <property type="molecule type" value="Genomic_DNA"/>
</dbReference>
<gene>
    <name evidence="1" type="ORF">BLJG463_02211</name>
</gene>
<proteinExistence type="predicted"/>
<dbReference type="Proteomes" id="UP000345266">
    <property type="component" value="Unassembled WGS sequence"/>
</dbReference>
<dbReference type="AlphaFoldDB" id="A0A564W1C2"/>
<reference evidence="1 2" key="1">
    <citation type="submission" date="2019-07" db="EMBL/GenBank/DDBJ databases">
        <authorList>
            <person name="Hibberd C M."/>
            <person name="Gehrig L. J."/>
            <person name="Chang H.-W."/>
            <person name="Venkatesh S."/>
        </authorList>
    </citation>
    <scope>NUCLEOTIDE SEQUENCE [LARGE SCALE GENOMIC DNA]</scope>
    <source>
        <strain evidence="1">Bifidobacterium_longum_subsp_infantis_JG_Bg463</strain>
    </source>
</reference>
<sequence length="79" mass="8940">MDKGSYCEYYYGITVNDYVRCLLIDDSATFAPARTASLSAAIDNLHGAAIVHQMEAMLLVERRVFAFLRHDFAQFRMTG</sequence>
<evidence type="ECO:0000313" key="2">
    <source>
        <dbReference type="Proteomes" id="UP000345266"/>
    </source>
</evidence>
<accession>A0A564W1C2</accession>